<dbReference type="SUPFAM" id="SSF57716">
    <property type="entry name" value="Glucocorticoid receptor-like (DNA-binding domain)"/>
    <property type="match status" value="1"/>
</dbReference>
<proteinExistence type="predicted"/>
<dbReference type="GO" id="GO:0005634">
    <property type="term" value="C:nucleus"/>
    <property type="evidence" value="ECO:0007669"/>
    <property type="project" value="InterPro"/>
</dbReference>
<evidence type="ECO:0000313" key="5">
    <source>
        <dbReference type="Proteomes" id="UP001233999"/>
    </source>
</evidence>
<dbReference type="InterPro" id="IPR012934">
    <property type="entry name" value="Znf_AD"/>
</dbReference>
<name>A0AAD7ZS47_DIPPU</name>
<dbReference type="SMART" id="SM00868">
    <property type="entry name" value="zf-AD"/>
    <property type="match status" value="1"/>
</dbReference>
<comment type="caution">
    <text evidence="4">The sequence shown here is derived from an EMBL/GenBank/DDBJ whole genome shotgun (WGS) entry which is preliminary data.</text>
</comment>
<dbReference type="Gene3D" id="3.40.1800.20">
    <property type="match status" value="1"/>
</dbReference>
<feature type="domain" description="ZAD" evidence="3">
    <location>
        <begin position="11"/>
        <end position="86"/>
    </location>
</feature>
<dbReference type="EMBL" id="JASPKZ010007353">
    <property type="protein sequence ID" value="KAJ9584828.1"/>
    <property type="molecule type" value="Genomic_DNA"/>
</dbReference>
<sequence length="422" mass="46553">MDGIITGKWANCCRLCLFDDGIKLPIFEAEGLQRQVARKIQTCFPILIYSGDPLPKMICHKCLYKLDTVYEFRQKCLEANVTLKNELFSMRHVPEVKHYLSKLGKQVGKIPLETRIEGLSHLHAMDKNPVIRRKDGGANSTDIQGKGVAGNMFQGIFIADCSSEVFLPENGGDTSRPPDGAEVSLQDRRPLDISSLVNKLELRSMRQRPVPSSSSRSSGSEVTSSQTVKTSVSNMSSVPNVPASNQSSKSNNDQKSVPVTVSSDVGMVSIKQEPPDEDYKLSAPSLQTKEIPQNTQPAMTTSMKTSWSSISSPPLLPPPPPPPPMSVSSSNIPYPVTSLSIKSLMSLKPPAPQHSQIPNQSLPPQMCQPPLKSHVTHPVPQPSVIHHILHPCLHNLHLQCQLSHQNIELHHQNLRLYHQNLK</sequence>
<dbReference type="AlphaFoldDB" id="A0AAD7ZS47"/>
<feature type="binding site" evidence="1">
    <location>
        <position position="13"/>
    </location>
    <ligand>
        <name>Zn(2+)</name>
        <dbReference type="ChEBI" id="CHEBI:29105"/>
    </ligand>
</feature>
<feature type="binding site" evidence="1">
    <location>
        <position position="59"/>
    </location>
    <ligand>
        <name>Zn(2+)</name>
        <dbReference type="ChEBI" id="CHEBI:29105"/>
    </ligand>
</feature>
<reference evidence="4" key="2">
    <citation type="submission" date="2023-05" db="EMBL/GenBank/DDBJ databases">
        <authorList>
            <person name="Fouks B."/>
        </authorList>
    </citation>
    <scope>NUCLEOTIDE SEQUENCE</scope>
    <source>
        <strain evidence="4">Stay&amp;Tobe</strain>
        <tissue evidence="4">Testes</tissue>
    </source>
</reference>
<evidence type="ECO:0000256" key="2">
    <source>
        <dbReference type="SAM" id="MobiDB-lite"/>
    </source>
</evidence>
<evidence type="ECO:0000259" key="3">
    <source>
        <dbReference type="PROSITE" id="PS51915"/>
    </source>
</evidence>
<feature type="compositionally biased region" description="Pro residues" evidence="2">
    <location>
        <begin position="314"/>
        <end position="325"/>
    </location>
</feature>
<feature type="binding site" evidence="1">
    <location>
        <position position="62"/>
    </location>
    <ligand>
        <name>Zn(2+)</name>
        <dbReference type="ChEBI" id="CHEBI:29105"/>
    </ligand>
</feature>
<dbReference type="Proteomes" id="UP001233999">
    <property type="component" value="Unassembled WGS sequence"/>
</dbReference>
<keyword evidence="1" id="KW-0479">Metal-binding</keyword>
<keyword evidence="1" id="KW-0862">Zinc</keyword>
<feature type="compositionally biased region" description="Low complexity" evidence="2">
    <location>
        <begin position="207"/>
        <end position="256"/>
    </location>
</feature>
<dbReference type="PROSITE" id="PS51915">
    <property type="entry name" value="ZAD"/>
    <property type="match status" value="1"/>
</dbReference>
<dbReference type="GO" id="GO:0008270">
    <property type="term" value="F:zinc ion binding"/>
    <property type="evidence" value="ECO:0007669"/>
    <property type="project" value="UniProtKB-UniRule"/>
</dbReference>
<reference evidence="4" key="1">
    <citation type="journal article" date="2023" name="IScience">
        <title>Live-bearing cockroach genome reveals convergent evolutionary mechanisms linked to viviparity in insects and beyond.</title>
        <authorList>
            <person name="Fouks B."/>
            <person name="Harrison M.C."/>
            <person name="Mikhailova A.A."/>
            <person name="Marchal E."/>
            <person name="English S."/>
            <person name="Carruthers M."/>
            <person name="Jennings E.C."/>
            <person name="Chiamaka E.L."/>
            <person name="Frigard R.A."/>
            <person name="Pippel M."/>
            <person name="Attardo G.M."/>
            <person name="Benoit J.B."/>
            <person name="Bornberg-Bauer E."/>
            <person name="Tobe S.S."/>
        </authorList>
    </citation>
    <scope>NUCLEOTIDE SEQUENCE</scope>
    <source>
        <strain evidence="4">Stay&amp;Tobe</strain>
    </source>
</reference>
<dbReference type="PANTHER" id="PTHR39942">
    <property type="entry name" value="BCDNA.LD26519-RELATED"/>
    <property type="match status" value="1"/>
</dbReference>
<protein>
    <recommendedName>
        <fullName evidence="3">ZAD domain-containing protein</fullName>
    </recommendedName>
</protein>
<feature type="region of interest" description="Disordered" evidence="2">
    <location>
        <begin position="168"/>
        <end position="327"/>
    </location>
</feature>
<keyword evidence="5" id="KW-1185">Reference proteome</keyword>
<feature type="binding site" evidence="1">
    <location>
        <position position="16"/>
    </location>
    <ligand>
        <name>Zn(2+)</name>
        <dbReference type="ChEBI" id="CHEBI:29105"/>
    </ligand>
</feature>
<evidence type="ECO:0000256" key="1">
    <source>
        <dbReference type="PROSITE-ProRule" id="PRU01263"/>
    </source>
</evidence>
<dbReference type="Pfam" id="PF07776">
    <property type="entry name" value="zf-AD"/>
    <property type="match status" value="1"/>
</dbReference>
<dbReference type="PANTHER" id="PTHR39942:SF1">
    <property type="entry name" value="BCDNA.LD26519-RELATED"/>
    <property type="match status" value="1"/>
</dbReference>
<accession>A0AAD7ZS47</accession>
<organism evidence="4 5">
    <name type="scientific">Diploptera punctata</name>
    <name type="common">Pacific beetle cockroach</name>
    <dbReference type="NCBI Taxonomy" id="6984"/>
    <lineage>
        <taxon>Eukaryota</taxon>
        <taxon>Metazoa</taxon>
        <taxon>Ecdysozoa</taxon>
        <taxon>Arthropoda</taxon>
        <taxon>Hexapoda</taxon>
        <taxon>Insecta</taxon>
        <taxon>Pterygota</taxon>
        <taxon>Neoptera</taxon>
        <taxon>Polyneoptera</taxon>
        <taxon>Dictyoptera</taxon>
        <taxon>Blattodea</taxon>
        <taxon>Blaberoidea</taxon>
        <taxon>Blaberidae</taxon>
        <taxon>Diplopterinae</taxon>
        <taxon>Diploptera</taxon>
    </lineage>
</organism>
<evidence type="ECO:0000313" key="4">
    <source>
        <dbReference type="EMBL" id="KAJ9584828.1"/>
    </source>
</evidence>
<gene>
    <name evidence="4" type="ORF">L9F63_020825</name>
</gene>
<keyword evidence="1" id="KW-0863">Zinc-finger</keyword>
<feature type="compositionally biased region" description="Polar residues" evidence="2">
    <location>
        <begin position="284"/>
        <end position="305"/>
    </location>
</feature>